<keyword evidence="3" id="KW-1185">Reference proteome</keyword>
<keyword evidence="1" id="KW-0472">Membrane</keyword>
<keyword evidence="1" id="KW-0812">Transmembrane</keyword>
<dbReference type="RefSeq" id="WP_346786267.1">
    <property type="nucleotide sequence ID" value="NZ_JBDLBR010000012.1"/>
</dbReference>
<evidence type="ECO:0008006" key="4">
    <source>
        <dbReference type="Google" id="ProtNLM"/>
    </source>
</evidence>
<proteinExistence type="predicted"/>
<dbReference type="Proteomes" id="UP001484535">
    <property type="component" value="Unassembled WGS sequence"/>
</dbReference>
<organism evidence="2 3">
    <name type="scientific">Aurantiacibacter flavus</name>
    <dbReference type="NCBI Taxonomy" id="3145232"/>
    <lineage>
        <taxon>Bacteria</taxon>
        <taxon>Pseudomonadati</taxon>
        <taxon>Pseudomonadota</taxon>
        <taxon>Alphaproteobacteria</taxon>
        <taxon>Sphingomonadales</taxon>
        <taxon>Erythrobacteraceae</taxon>
        <taxon>Aurantiacibacter</taxon>
    </lineage>
</organism>
<protein>
    <recommendedName>
        <fullName evidence="4">DUF4386 family protein</fullName>
    </recommendedName>
</protein>
<name>A0ABV0D100_9SPHN</name>
<feature type="transmembrane region" description="Helical" evidence="1">
    <location>
        <begin position="60"/>
        <end position="80"/>
    </location>
</feature>
<feature type="transmembrane region" description="Helical" evidence="1">
    <location>
        <begin position="203"/>
        <end position="222"/>
    </location>
</feature>
<feature type="transmembrane region" description="Helical" evidence="1">
    <location>
        <begin position="7"/>
        <end position="29"/>
    </location>
</feature>
<accession>A0ABV0D100</accession>
<reference evidence="2 3" key="1">
    <citation type="submission" date="2024-05" db="EMBL/GenBank/DDBJ databases">
        <authorList>
            <person name="Park S."/>
        </authorList>
    </citation>
    <scope>NUCLEOTIDE SEQUENCE [LARGE SCALE GENOMIC DNA]</scope>
    <source>
        <strain evidence="2 3">DGU5</strain>
    </source>
</reference>
<evidence type="ECO:0000313" key="2">
    <source>
        <dbReference type="EMBL" id="MEN7538803.1"/>
    </source>
</evidence>
<feature type="transmembrane region" description="Helical" evidence="1">
    <location>
        <begin position="92"/>
        <end position="116"/>
    </location>
</feature>
<sequence>MIGSSKFAGGLLALSALLWIFMIAAWPFLIGPRESASTDEMTLVVERAAHLLDKQAFYRGIWIVEALGAMGTAIAGLILIHRQETNDGIAPIGWASVGVGSIVYVAMYGVMLGSYWPAAQAATNNPAILAAAITGAMSLFYLSNIALNAGFTLTFIAEARCPHLAIPQWLAWFGAVLSALALAATSFGLFAAPTVSSVGSLDATALIAVVHFAAIAVFGFGISRAPRH</sequence>
<dbReference type="EMBL" id="JBDLBR010000012">
    <property type="protein sequence ID" value="MEN7538803.1"/>
    <property type="molecule type" value="Genomic_DNA"/>
</dbReference>
<feature type="transmembrane region" description="Helical" evidence="1">
    <location>
        <begin position="128"/>
        <end position="157"/>
    </location>
</feature>
<evidence type="ECO:0000313" key="3">
    <source>
        <dbReference type="Proteomes" id="UP001484535"/>
    </source>
</evidence>
<keyword evidence="1" id="KW-1133">Transmembrane helix</keyword>
<evidence type="ECO:0000256" key="1">
    <source>
        <dbReference type="SAM" id="Phobius"/>
    </source>
</evidence>
<gene>
    <name evidence="2" type="ORF">ABDJ38_16660</name>
</gene>
<comment type="caution">
    <text evidence="2">The sequence shown here is derived from an EMBL/GenBank/DDBJ whole genome shotgun (WGS) entry which is preliminary data.</text>
</comment>
<feature type="transmembrane region" description="Helical" evidence="1">
    <location>
        <begin position="169"/>
        <end position="191"/>
    </location>
</feature>